<evidence type="ECO:0000256" key="5">
    <source>
        <dbReference type="PROSITE-ProRule" id="PRU01248"/>
    </source>
</evidence>
<feature type="domain" description="Tyr recombinase" evidence="7">
    <location>
        <begin position="243"/>
        <end position="434"/>
    </location>
</feature>
<dbReference type="InterPro" id="IPR011010">
    <property type="entry name" value="DNA_brk_join_enz"/>
</dbReference>
<evidence type="ECO:0000256" key="3">
    <source>
        <dbReference type="ARBA" id="ARBA00023125"/>
    </source>
</evidence>
<dbReference type="InterPro" id="IPR050808">
    <property type="entry name" value="Phage_Integrase"/>
</dbReference>
<dbReference type="Gene3D" id="3.30.160.390">
    <property type="entry name" value="Integrase, DNA-binding domain"/>
    <property type="match status" value="1"/>
</dbReference>
<keyword evidence="10" id="KW-1185">Reference proteome</keyword>
<dbReference type="Pfam" id="PF00589">
    <property type="entry name" value="Phage_integrase"/>
    <property type="match status" value="1"/>
</dbReference>
<evidence type="ECO:0000256" key="4">
    <source>
        <dbReference type="ARBA" id="ARBA00023172"/>
    </source>
</evidence>
<gene>
    <name evidence="9" type="ORF">GCM10007857_47040</name>
</gene>
<protein>
    <submittedName>
        <fullName evidence="9">Integrase</fullName>
    </submittedName>
</protein>
<keyword evidence="4" id="KW-0233">DNA recombination</keyword>
<reference evidence="10" key="1">
    <citation type="journal article" date="2019" name="Int. J. Syst. Evol. Microbiol.">
        <title>The Global Catalogue of Microorganisms (GCM) 10K type strain sequencing project: providing services to taxonomists for standard genome sequencing and annotation.</title>
        <authorList>
            <consortium name="The Broad Institute Genomics Platform"/>
            <consortium name="The Broad Institute Genome Sequencing Center for Infectious Disease"/>
            <person name="Wu L."/>
            <person name="Ma J."/>
        </authorList>
    </citation>
    <scope>NUCLEOTIDE SEQUENCE [LARGE SCALE GENOMIC DNA]</scope>
    <source>
        <strain evidence="10">NBRC 102520</strain>
    </source>
</reference>
<feature type="region of interest" description="Disordered" evidence="6">
    <location>
        <begin position="1"/>
        <end position="35"/>
    </location>
</feature>
<organism evidence="9 10">
    <name type="scientific">Bradyrhizobium iriomotense</name>
    <dbReference type="NCBI Taxonomy" id="441950"/>
    <lineage>
        <taxon>Bacteria</taxon>
        <taxon>Pseudomonadati</taxon>
        <taxon>Pseudomonadota</taxon>
        <taxon>Alphaproteobacteria</taxon>
        <taxon>Hyphomicrobiales</taxon>
        <taxon>Nitrobacteraceae</taxon>
        <taxon>Bradyrhizobium</taxon>
    </lineage>
</organism>
<dbReference type="CDD" id="cd00801">
    <property type="entry name" value="INT_P4_C"/>
    <property type="match status" value="1"/>
</dbReference>
<evidence type="ECO:0000313" key="9">
    <source>
        <dbReference type="EMBL" id="GLR87992.1"/>
    </source>
</evidence>
<comment type="caution">
    <text evidence="9">The sequence shown here is derived from an EMBL/GenBank/DDBJ whole genome shotgun (WGS) entry which is preliminary data.</text>
</comment>
<dbReference type="Proteomes" id="UP001156905">
    <property type="component" value="Unassembled WGS sequence"/>
</dbReference>
<dbReference type="InterPro" id="IPR010998">
    <property type="entry name" value="Integrase_recombinase_N"/>
</dbReference>
<dbReference type="PROSITE" id="PS51900">
    <property type="entry name" value="CB"/>
    <property type="match status" value="1"/>
</dbReference>
<dbReference type="InterPro" id="IPR044068">
    <property type="entry name" value="CB"/>
</dbReference>
<dbReference type="PANTHER" id="PTHR30629">
    <property type="entry name" value="PROPHAGE INTEGRASE"/>
    <property type="match status" value="1"/>
</dbReference>
<accession>A0ABQ6B7H8</accession>
<comment type="similarity">
    <text evidence="1">Belongs to the 'phage' integrase family.</text>
</comment>
<dbReference type="InterPro" id="IPR038488">
    <property type="entry name" value="Integrase_DNA-bd_sf"/>
</dbReference>
<dbReference type="InterPro" id="IPR025166">
    <property type="entry name" value="Integrase_DNA_bind_dom"/>
</dbReference>
<name>A0ABQ6B7H8_9BRAD</name>
<dbReference type="Gene3D" id="1.10.443.10">
    <property type="entry name" value="Intergrase catalytic core"/>
    <property type="match status" value="1"/>
</dbReference>
<keyword evidence="2" id="KW-0229">DNA integration</keyword>
<evidence type="ECO:0000256" key="2">
    <source>
        <dbReference type="ARBA" id="ARBA00022908"/>
    </source>
</evidence>
<evidence type="ECO:0000313" key="10">
    <source>
        <dbReference type="Proteomes" id="UP001156905"/>
    </source>
</evidence>
<evidence type="ECO:0000256" key="6">
    <source>
        <dbReference type="SAM" id="MobiDB-lite"/>
    </source>
</evidence>
<dbReference type="RefSeq" id="WP_284269158.1">
    <property type="nucleotide sequence ID" value="NZ_BSOW01000017.1"/>
</dbReference>
<evidence type="ECO:0000259" key="7">
    <source>
        <dbReference type="PROSITE" id="PS51898"/>
    </source>
</evidence>
<dbReference type="Pfam" id="PF13356">
    <property type="entry name" value="Arm-DNA-bind_3"/>
    <property type="match status" value="1"/>
</dbReference>
<dbReference type="SUPFAM" id="SSF56349">
    <property type="entry name" value="DNA breaking-rejoining enzymes"/>
    <property type="match status" value="1"/>
</dbReference>
<dbReference type="EMBL" id="BSOW01000017">
    <property type="protein sequence ID" value="GLR87992.1"/>
    <property type="molecule type" value="Genomic_DNA"/>
</dbReference>
<evidence type="ECO:0000259" key="8">
    <source>
        <dbReference type="PROSITE" id="PS51900"/>
    </source>
</evidence>
<dbReference type="InterPro" id="IPR013762">
    <property type="entry name" value="Integrase-like_cat_sf"/>
</dbReference>
<dbReference type="Gene3D" id="1.10.150.130">
    <property type="match status" value="1"/>
</dbReference>
<sequence length="446" mass="49230">MHDNARQGPDADGTSRTQELPPVAPSRKRKRWPDLTDASVRALKATDGRAALGDGACKGLWIRCTTSGLKTWSYAYKQDGQARRVTLGEYPAMSLAKARIEVDELRSLKRGGKDPRAVQAAARLERSRVVLTVEQLADNYLAHLKAKGKISWRADERYMKRLKAHVSSDPATGRRLQLGKRSAASITKRDLTEALAAAAAKSKVSANRMQSTLRTMWGWASDRDDVPSNIMAGVKKVGGKERSKDRVLTPAELQSLLAALDDDACKASPIVRLALKGILLTAQRPGEVAGMMVSELVLEHETPHWIIPRHRTKNKKAEHTVPLSPAAVLVIQAAMEASKAGWEGRNDRPVFASRFTKMTHLARHSLSHAVRRILKGKKLTKFTPHDLRRTAATLAQSRRIPRDYVKALLNHSDGDVTETYARWHMFGEKREAVVAIEAAVLPTAEG</sequence>
<feature type="domain" description="Core-binding (CB)" evidence="8">
    <location>
        <begin position="131"/>
        <end position="221"/>
    </location>
</feature>
<dbReference type="InterPro" id="IPR002104">
    <property type="entry name" value="Integrase_catalytic"/>
</dbReference>
<evidence type="ECO:0000256" key="1">
    <source>
        <dbReference type="ARBA" id="ARBA00008857"/>
    </source>
</evidence>
<proteinExistence type="inferred from homology"/>
<keyword evidence="3 5" id="KW-0238">DNA-binding</keyword>
<dbReference type="PANTHER" id="PTHR30629:SF2">
    <property type="entry name" value="PROPHAGE INTEGRASE INTS-RELATED"/>
    <property type="match status" value="1"/>
</dbReference>
<dbReference type="PROSITE" id="PS51898">
    <property type="entry name" value="TYR_RECOMBINASE"/>
    <property type="match status" value="1"/>
</dbReference>